<dbReference type="EMBL" id="MDTU01000001">
    <property type="protein sequence ID" value="ODN42300.1"/>
    <property type="molecule type" value="Genomic_DNA"/>
</dbReference>
<name>A0ABX3A1D8_9GAMM</name>
<comment type="caution">
    <text evidence="2">The sequence shown here is derived from an EMBL/GenBank/DDBJ whole genome shotgun (WGS) entry which is preliminary data.</text>
</comment>
<dbReference type="Pfam" id="PF08447">
    <property type="entry name" value="PAS_3"/>
    <property type="match status" value="1"/>
</dbReference>
<reference evidence="2 3" key="1">
    <citation type="submission" date="2016-08" db="EMBL/GenBank/DDBJ databases">
        <title>Draft genome sequence of Candidatus Piscirickettsia litoralis, from seawater.</title>
        <authorList>
            <person name="Wan X."/>
            <person name="Lee A.J."/>
            <person name="Hou S."/>
            <person name="Donachie S.P."/>
        </authorList>
    </citation>
    <scope>NUCLEOTIDE SEQUENCE [LARGE SCALE GENOMIC DNA]</scope>
    <source>
        <strain evidence="2 3">Y2</strain>
    </source>
</reference>
<keyword evidence="3" id="KW-1185">Reference proteome</keyword>
<dbReference type="Proteomes" id="UP000094329">
    <property type="component" value="Unassembled WGS sequence"/>
</dbReference>
<protein>
    <recommendedName>
        <fullName evidence="1">PAS domain-containing protein</fullName>
    </recommendedName>
</protein>
<dbReference type="InterPro" id="IPR013655">
    <property type="entry name" value="PAS_fold_3"/>
</dbReference>
<proteinExistence type="predicted"/>
<dbReference type="InterPro" id="IPR035965">
    <property type="entry name" value="PAS-like_dom_sf"/>
</dbReference>
<dbReference type="SUPFAM" id="SSF55785">
    <property type="entry name" value="PYP-like sensor domain (PAS domain)"/>
    <property type="match status" value="1"/>
</dbReference>
<evidence type="ECO:0000259" key="1">
    <source>
        <dbReference type="PROSITE" id="PS50112"/>
    </source>
</evidence>
<accession>A0ABX3A1D8</accession>
<feature type="domain" description="PAS" evidence="1">
    <location>
        <begin position="14"/>
        <end position="77"/>
    </location>
</feature>
<dbReference type="SMART" id="SM00091">
    <property type="entry name" value="PAS"/>
    <property type="match status" value="1"/>
</dbReference>
<dbReference type="Gene3D" id="3.30.450.20">
    <property type="entry name" value="PAS domain"/>
    <property type="match status" value="1"/>
</dbReference>
<dbReference type="RefSeq" id="WP_069312097.1">
    <property type="nucleotide sequence ID" value="NZ_MDTU01000001.1"/>
</dbReference>
<sequence length="115" mass="13739">MLNENTIQIPRNQLDNSSIVILRWDNDFNITDIEGNTLSLFGRNKSDITNKLNLKELIYPDDFNCLKTELDYYLSERKTELQHKNYRVLHLQGKNRWVEAYTWINYQDPTKKISS</sequence>
<organism evidence="2 3">
    <name type="scientific">Piscirickettsia litoralis</name>
    <dbReference type="NCBI Taxonomy" id="1891921"/>
    <lineage>
        <taxon>Bacteria</taxon>
        <taxon>Pseudomonadati</taxon>
        <taxon>Pseudomonadota</taxon>
        <taxon>Gammaproteobacteria</taxon>
        <taxon>Thiotrichales</taxon>
        <taxon>Piscirickettsiaceae</taxon>
        <taxon>Piscirickettsia</taxon>
    </lineage>
</organism>
<gene>
    <name evidence="2" type="ORF">BGC07_04330</name>
</gene>
<dbReference type="InterPro" id="IPR000014">
    <property type="entry name" value="PAS"/>
</dbReference>
<evidence type="ECO:0000313" key="3">
    <source>
        <dbReference type="Proteomes" id="UP000094329"/>
    </source>
</evidence>
<evidence type="ECO:0000313" key="2">
    <source>
        <dbReference type="EMBL" id="ODN42300.1"/>
    </source>
</evidence>
<dbReference type="PROSITE" id="PS50112">
    <property type="entry name" value="PAS"/>
    <property type="match status" value="1"/>
</dbReference>
<dbReference type="CDD" id="cd00130">
    <property type="entry name" value="PAS"/>
    <property type="match status" value="1"/>
</dbReference>